<dbReference type="EMBL" id="JAVRHT010000022">
    <property type="protein sequence ID" value="MDT0632124.1"/>
    <property type="molecule type" value="Genomic_DNA"/>
</dbReference>
<keyword evidence="2 8" id="KW-0436">Ligase</keyword>
<evidence type="ECO:0000256" key="3">
    <source>
        <dbReference type="ARBA" id="ARBA00022741"/>
    </source>
</evidence>
<keyword evidence="5 8" id="KW-0648">Protein biosynthesis</keyword>
<evidence type="ECO:0000313" key="11">
    <source>
        <dbReference type="EMBL" id="MDT0632124.1"/>
    </source>
</evidence>
<keyword evidence="12" id="KW-1185">Reference proteome</keyword>
<dbReference type="SMART" id="SM00845">
    <property type="entry name" value="GatB_Yqey"/>
    <property type="match status" value="1"/>
</dbReference>
<dbReference type="SUPFAM" id="SSF89095">
    <property type="entry name" value="GatB/YqeY motif"/>
    <property type="match status" value="1"/>
</dbReference>
<keyword evidence="6 8" id="KW-0030">Aminoacyl-tRNA synthetase</keyword>
<dbReference type="InterPro" id="IPR003789">
    <property type="entry name" value="Asn/Gln_tRNA_amidoTrase-B-like"/>
</dbReference>
<dbReference type="InterPro" id="IPR004514">
    <property type="entry name" value="Gln-tRNA-synth"/>
</dbReference>
<dbReference type="InterPro" id="IPR020059">
    <property type="entry name" value="Glu/Gln-tRNA-synth_Ib_codon-bd"/>
</dbReference>
<evidence type="ECO:0000256" key="7">
    <source>
        <dbReference type="NCBIfam" id="TIGR00440"/>
    </source>
</evidence>
<keyword evidence="3 8" id="KW-0547">Nucleotide-binding</keyword>
<feature type="domain" description="Asn/Gln amidotransferase" evidence="10">
    <location>
        <begin position="618"/>
        <end position="763"/>
    </location>
</feature>
<evidence type="ECO:0000256" key="4">
    <source>
        <dbReference type="ARBA" id="ARBA00022840"/>
    </source>
</evidence>
<dbReference type="PROSITE" id="PS00178">
    <property type="entry name" value="AA_TRNA_LIGASE_I"/>
    <property type="match status" value="1"/>
</dbReference>
<evidence type="ECO:0000256" key="5">
    <source>
        <dbReference type="ARBA" id="ARBA00022917"/>
    </source>
</evidence>
<protein>
    <recommendedName>
        <fullName evidence="7">Glutamine--tRNA ligase</fullName>
        <ecNumber evidence="7">6.1.1.18</ecNumber>
    </recommendedName>
</protein>
<evidence type="ECO:0000256" key="6">
    <source>
        <dbReference type="ARBA" id="ARBA00023146"/>
    </source>
</evidence>
<evidence type="ECO:0000313" key="12">
    <source>
        <dbReference type="Proteomes" id="UP001267426"/>
    </source>
</evidence>
<sequence length="764" mass="83496">METEPRPSNFLRDIVAADVAAGRHGGRVVTRFPPEPNGYPHLGHAQSICLNFGLAAEFGGATNLRYDDTNPEGESLEFARALEDAVRWLGFEPAEVRFASDYFEQLYAWAVELVDKGLAYVDGQTDDEIRAGRGTVTEPGTPSPDRDRPAAESLRLLDEMRRGEHPDGAYVLRARIDTEHGPMAHPNMKLRDPIMYRVRRNAGHYRRGDDWHVYPLYDWAHGQGDAIEGVTHSVCTLEFDVNRPLYDWYLDAIGIAEPRNHQYEFARFNLDYTVTSKRKLRALVEGGAVSGWDDPRMPTIAGQRRRGVRPQAIRSFFDGLGVTKVNGSVQYPQYEYAVRDDLNGVARRVMAVTDPVPLTVENLDAAVTVEAPYWPHDVTPPEGAPLTRALTLGPDLYVERDDVSVDPPKGWRRLAPGAEVRLRHGYVVRVTDIETDDAGGVVAVRATADLDTLDAEPEGRRVAGVVHWANAADARPATFRLYDRLFTVPQPGEDFLDELNPDSLVERGGYVEPSVADDAPDTRYQFERLGYFWRDPVDSAPDALVFDRIVALRDSWGKKAAPAPPRPEKAAAPARDAGPRDPASALTDEERGRYDVLVGRGVGEEEAAVLAADADLLALFEETVAEHDAPREAGAVLVHDLRRALGEAPVATARATGVSLAAVLRMVEAGALTRNAAAEAVAALAAEGGAAEDVVAARGLAAIHDAEALAPAVDAALDENPDEVARYQAGETKLFGFFVGQAMRRAGKGANPQKVQTLLRERLA</sequence>
<dbReference type="Gene3D" id="2.40.240.10">
    <property type="entry name" value="Ribosomal Protein L25, Chain P"/>
    <property type="match status" value="2"/>
</dbReference>
<dbReference type="Pfam" id="PF00749">
    <property type="entry name" value="tRNA-synt_1c"/>
    <property type="match status" value="1"/>
</dbReference>
<dbReference type="InterPro" id="IPR050132">
    <property type="entry name" value="Gln/Glu-tRNA_Ligase"/>
</dbReference>
<dbReference type="InterPro" id="IPR001412">
    <property type="entry name" value="aa-tRNA-synth_I_CS"/>
</dbReference>
<dbReference type="Pfam" id="PF03950">
    <property type="entry name" value="tRNA-synt_1c_C"/>
    <property type="match status" value="1"/>
</dbReference>
<dbReference type="Pfam" id="PF20974">
    <property type="entry name" value="tRNA-synt_1c_C2"/>
    <property type="match status" value="1"/>
</dbReference>
<dbReference type="InterPro" id="IPR049437">
    <property type="entry name" value="tRNA-synt_1c_C2"/>
</dbReference>
<feature type="compositionally biased region" description="Low complexity" evidence="9">
    <location>
        <begin position="570"/>
        <end position="583"/>
    </location>
</feature>
<evidence type="ECO:0000259" key="10">
    <source>
        <dbReference type="SMART" id="SM00845"/>
    </source>
</evidence>
<keyword evidence="4 8" id="KW-0067">ATP-binding</keyword>
<dbReference type="PANTHER" id="PTHR43097">
    <property type="entry name" value="GLUTAMINE-TRNA LIGASE"/>
    <property type="match status" value="1"/>
</dbReference>
<dbReference type="InterPro" id="IPR014729">
    <property type="entry name" value="Rossmann-like_a/b/a_fold"/>
</dbReference>
<dbReference type="PANTHER" id="PTHR43097:SF5">
    <property type="entry name" value="GLUTAMATE--TRNA LIGASE"/>
    <property type="match status" value="1"/>
</dbReference>
<reference evidence="11 12" key="1">
    <citation type="submission" date="2023-09" db="EMBL/GenBank/DDBJ databases">
        <authorList>
            <person name="Rey-Velasco X."/>
        </authorList>
    </citation>
    <scope>NUCLEOTIDE SEQUENCE [LARGE SCALE GENOMIC DNA]</scope>
    <source>
        <strain evidence="11 12">F394</strain>
    </source>
</reference>
<dbReference type="SUPFAM" id="SSF52374">
    <property type="entry name" value="Nucleotidylyl transferase"/>
    <property type="match status" value="1"/>
</dbReference>
<dbReference type="Proteomes" id="UP001267426">
    <property type="component" value="Unassembled WGS sequence"/>
</dbReference>
<evidence type="ECO:0000256" key="8">
    <source>
        <dbReference type="RuleBase" id="RU363037"/>
    </source>
</evidence>
<dbReference type="RefSeq" id="WP_311663748.1">
    <property type="nucleotide sequence ID" value="NZ_JAVRHT010000022.1"/>
</dbReference>
<evidence type="ECO:0000256" key="9">
    <source>
        <dbReference type="SAM" id="MobiDB-lite"/>
    </source>
</evidence>
<dbReference type="InterPro" id="IPR020056">
    <property type="entry name" value="Rbsml_bL25/Gln-tRNA_synth_N"/>
</dbReference>
<comment type="caution">
    <text evidence="11">The sequence shown here is derived from an EMBL/GenBank/DDBJ whole genome shotgun (WGS) entry which is preliminary data.</text>
</comment>
<comment type="similarity">
    <text evidence="8">Belongs to the class-I aminoacyl-tRNA synthetase family.</text>
</comment>
<organism evidence="11 12">
    <name type="scientific">Rubrivirga litoralis</name>
    <dbReference type="NCBI Taxonomy" id="3075598"/>
    <lineage>
        <taxon>Bacteria</taxon>
        <taxon>Pseudomonadati</taxon>
        <taxon>Rhodothermota</taxon>
        <taxon>Rhodothermia</taxon>
        <taxon>Rhodothermales</taxon>
        <taxon>Rubricoccaceae</taxon>
        <taxon>Rubrivirga</taxon>
    </lineage>
</organism>
<dbReference type="InterPro" id="IPR020058">
    <property type="entry name" value="Glu/Gln-tRNA-synth_Ib_cat-dom"/>
</dbReference>
<dbReference type="SUPFAM" id="SSF50715">
    <property type="entry name" value="Ribosomal protein L25-like"/>
    <property type="match status" value="1"/>
</dbReference>
<dbReference type="Gene3D" id="3.40.50.620">
    <property type="entry name" value="HUPs"/>
    <property type="match status" value="1"/>
</dbReference>
<dbReference type="EC" id="6.1.1.18" evidence="7"/>
<dbReference type="NCBIfam" id="TIGR00440">
    <property type="entry name" value="glnS"/>
    <property type="match status" value="1"/>
</dbReference>
<keyword evidence="1" id="KW-0963">Cytoplasm</keyword>
<feature type="region of interest" description="Disordered" evidence="9">
    <location>
        <begin position="557"/>
        <end position="589"/>
    </location>
</feature>
<proteinExistence type="inferred from homology"/>
<dbReference type="GO" id="GO:0016874">
    <property type="term" value="F:ligase activity"/>
    <property type="evidence" value="ECO:0007669"/>
    <property type="project" value="UniProtKB-KW"/>
</dbReference>
<dbReference type="Gene3D" id="1.10.10.410">
    <property type="match status" value="1"/>
</dbReference>
<dbReference type="InterPro" id="IPR023168">
    <property type="entry name" value="GatB_Yqey_C_2"/>
</dbReference>
<name>A0ABU3BS65_9BACT</name>
<dbReference type="InterPro" id="IPR018027">
    <property type="entry name" value="Asn/Gln_amidotransferase"/>
</dbReference>
<dbReference type="NCBIfam" id="NF011291">
    <property type="entry name" value="PRK14703.1"/>
    <property type="match status" value="1"/>
</dbReference>
<evidence type="ECO:0000256" key="2">
    <source>
        <dbReference type="ARBA" id="ARBA00022598"/>
    </source>
</evidence>
<feature type="region of interest" description="Disordered" evidence="9">
    <location>
        <begin position="129"/>
        <end position="150"/>
    </location>
</feature>
<dbReference type="Pfam" id="PF02637">
    <property type="entry name" value="GatB_Yqey"/>
    <property type="match status" value="1"/>
</dbReference>
<dbReference type="InterPro" id="IPR011035">
    <property type="entry name" value="Ribosomal_bL25/Gln-tRNA_synth"/>
</dbReference>
<gene>
    <name evidence="11" type="ORF">RM540_10245</name>
</gene>
<evidence type="ECO:0000256" key="1">
    <source>
        <dbReference type="ARBA" id="ARBA00022490"/>
    </source>
</evidence>
<accession>A0ABU3BS65</accession>